<keyword evidence="4" id="KW-1185">Reference proteome</keyword>
<name>A0A2P4XAC8_9STRA</name>
<dbReference type="Gene3D" id="2.30.30.140">
    <property type="match status" value="15"/>
</dbReference>
<dbReference type="SUPFAM" id="SSF143503">
    <property type="entry name" value="PUG domain-like"/>
    <property type="match status" value="2"/>
</dbReference>
<dbReference type="InterPro" id="IPR002999">
    <property type="entry name" value="Tudor"/>
</dbReference>
<dbReference type="Proteomes" id="UP000237271">
    <property type="component" value="Unassembled WGS sequence"/>
</dbReference>
<feature type="region of interest" description="Disordered" evidence="1">
    <location>
        <begin position="995"/>
        <end position="1025"/>
    </location>
</feature>
<evidence type="ECO:0000256" key="1">
    <source>
        <dbReference type="SAM" id="MobiDB-lite"/>
    </source>
</evidence>
<feature type="region of interest" description="Disordered" evidence="1">
    <location>
        <begin position="1198"/>
        <end position="1220"/>
    </location>
</feature>
<accession>A0A2P4XAC8</accession>
<feature type="compositionally biased region" description="Basic and acidic residues" evidence="1">
    <location>
        <begin position="1085"/>
        <end position="1096"/>
    </location>
</feature>
<dbReference type="GO" id="GO:0005509">
    <property type="term" value="F:calcium ion binding"/>
    <property type="evidence" value="ECO:0007669"/>
    <property type="project" value="InterPro"/>
</dbReference>
<evidence type="ECO:0000313" key="3">
    <source>
        <dbReference type="EMBL" id="POM62517.1"/>
    </source>
</evidence>
<dbReference type="EMBL" id="NCKW01015550">
    <property type="protein sequence ID" value="POM62517.1"/>
    <property type="molecule type" value="Genomic_DNA"/>
</dbReference>
<dbReference type="PROSITE" id="PS50222">
    <property type="entry name" value="EF_HAND_2"/>
    <property type="match status" value="1"/>
</dbReference>
<feature type="compositionally biased region" description="Polar residues" evidence="1">
    <location>
        <begin position="72"/>
        <end position="86"/>
    </location>
</feature>
<evidence type="ECO:0000259" key="2">
    <source>
        <dbReference type="PROSITE" id="PS50222"/>
    </source>
</evidence>
<feature type="domain" description="EF-hand" evidence="2">
    <location>
        <begin position="1386"/>
        <end position="1421"/>
    </location>
</feature>
<dbReference type="PANTHER" id="PTHR34157:SF2">
    <property type="entry name" value="TUZIN"/>
    <property type="match status" value="1"/>
</dbReference>
<dbReference type="CDD" id="cd09212">
    <property type="entry name" value="PUB"/>
    <property type="match status" value="2"/>
</dbReference>
<feature type="region of interest" description="Disordered" evidence="1">
    <location>
        <begin position="50"/>
        <end position="87"/>
    </location>
</feature>
<proteinExistence type="predicted"/>
<feature type="region of interest" description="Disordered" evidence="1">
    <location>
        <begin position="1079"/>
        <end position="1183"/>
    </location>
</feature>
<dbReference type="SMART" id="SM00580">
    <property type="entry name" value="PUG"/>
    <property type="match status" value="2"/>
</dbReference>
<feature type="region of interest" description="Disordered" evidence="1">
    <location>
        <begin position="294"/>
        <end position="317"/>
    </location>
</feature>
<dbReference type="CDD" id="cd04508">
    <property type="entry name" value="Tudor_SF"/>
    <property type="match status" value="11"/>
</dbReference>
<comment type="caution">
    <text evidence="3">The sequence shown here is derived from an EMBL/GenBank/DDBJ whole genome shotgun (WGS) entry which is preliminary data.</text>
</comment>
<dbReference type="InterPro" id="IPR002048">
    <property type="entry name" value="EF_hand_dom"/>
</dbReference>
<feature type="region of interest" description="Disordered" evidence="1">
    <location>
        <begin position="218"/>
        <end position="249"/>
    </location>
</feature>
<feature type="region of interest" description="Disordered" evidence="1">
    <location>
        <begin position="442"/>
        <end position="461"/>
    </location>
</feature>
<protein>
    <recommendedName>
        <fullName evidence="2">EF-hand domain-containing protein</fullName>
    </recommendedName>
</protein>
<dbReference type="Pfam" id="PF09409">
    <property type="entry name" value="PUB"/>
    <property type="match status" value="2"/>
</dbReference>
<feature type="compositionally biased region" description="Basic and acidic residues" evidence="1">
    <location>
        <begin position="297"/>
        <end position="309"/>
    </location>
</feature>
<feature type="compositionally biased region" description="Basic and acidic residues" evidence="1">
    <location>
        <begin position="1170"/>
        <end position="1183"/>
    </location>
</feature>
<evidence type="ECO:0000313" key="4">
    <source>
        <dbReference type="Proteomes" id="UP000237271"/>
    </source>
</evidence>
<dbReference type="PANTHER" id="PTHR34157">
    <property type="entry name" value="TUZIN"/>
    <property type="match status" value="1"/>
</dbReference>
<reference evidence="3 4" key="1">
    <citation type="journal article" date="2017" name="Genome Biol. Evol.">
        <title>Phytophthora megakarya and P. palmivora, closely related causal agents of cacao black pod rot, underwent increases in genome sizes and gene numbers by different mechanisms.</title>
        <authorList>
            <person name="Ali S.S."/>
            <person name="Shao J."/>
            <person name="Lary D.J."/>
            <person name="Kronmiller B."/>
            <person name="Shen D."/>
            <person name="Strem M.D."/>
            <person name="Amoako-Attah I."/>
            <person name="Akrofi A.Y."/>
            <person name="Begoude B.A."/>
            <person name="Ten Hoopen G.M."/>
            <person name="Coulibaly K."/>
            <person name="Kebe B.I."/>
            <person name="Melnick R.L."/>
            <person name="Guiltinan M.J."/>
            <person name="Tyler B.M."/>
            <person name="Meinhardt L.W."/>
            <person name="Bailey B.A."/>
        </authorList>
    </citation>
    <scope>NUCLEOTIDE SEQUENCE [LARGE SCALE GENOMIC DNA]</scope>
    <source>
        <strain evidence="4">sbr112.9</strain>
    </source>
</reference>
<organism evidence="3 4">
    <name type="scientific">Phytophthora palmivora</name>
    <dbReference type="NCBI Taxonomy" id="4796"/>
    <lineage>
        <taxon>Eukaryota</taxon>
        <taxon>Sar</taxon>
        <taxon>Stramenopiles</taxon>
        <taxon>Oomycota</taxon>
        <taxon>Peronosporomycetes</taxon>
        <taxon>Peronosporales</taxon>
        <taxon>Peronosporaceae</taxon>
        <taxon>Phytophthora</taxon>
    </lineage>
</organism>
<feature type="region of interest" description="Disordered" evidence="1">
    <location>
        <begin position="1341"/>
        <end position="1373"/>
    </location>
</feature>
<feature type="compositionally biased region" description="Basic and acidic residues" evidence="1">
    <location>
        <begin position="51"/>
        <end position="62"/>
    </location>
</feature>
<dbReference type="Gene3D" id="1.20.58.2190">
    <property type="match status" value="2"/>
</dbReference>
<feature type="compositionally biased region" description="Basic and acidic residues" evidence="1">
    <location>
        <begin position="1286"/>
        <end position="1297"/>
    </location>
</feature>
<dbReference type="SMART" id="SM00333">
    <property type="entry name" value="TUDOR"/>
    <property type="match status" value="15"/>
</dbReference>
<feature type="region of interest" description="Disordered" evidence="1">
    <location>
        <begin position="1283"/>
        <end position="1310"/>
    </location>
</feature>
<feature type="compositionally biased region" description="Basic residues" evidence="1">
    <location>
        <begin position="1118"/>
        <end position="1128"/>
    </location>
</feature>
<feature type="compositionally biased region" description="Basic and acidic residues" evidence="1">
    <location>
        <begin position="996"/>
        <end position="1025"/>
    </location>
</feature>
<gene>
    <name evidence="3" type="ORF">PHPALM_28322</name>
</gene>
<dbReference type="InterPro" id="IPR036339">
    <property type="entry name" value="PUB-like_dom_sf"/>
</dbReference>
<dbReference type="OrthoDB" id="414540at2759"/>
<feature type="compositionally biased region" description="Low complexity" evidence="1">
    <location>
        <begin position="1348"/>
        <end position="1367"/>
    </location>
</feature>
<sequence length="1994" mass="224179">MTLKTGMLVGIVGTEDIGVLIQIRSASNTCVIKLNNGTLKKNVPLEDVEEAKDMSDTKEKKPPIRLGGVNSPGKSPTKLASLSDAQKSSDKLKPITLQVGDSVQARCNGGSRWFPGKIIYVNRDGTYDVEYTDGDIERKMAPADVEAKTKLDKSTLGASPPRKKLDSLDFAVGDKVKARYKKGTKLFSGKIARVRSDGTYDINYDDGDTEMRVAKEMIEPNSHMSIRKHDSDDEAPSSKKKSNGFRVGQSIKARYKGGKKLFPGKIKRVHSDGTYDILYEDGDEEKRVNADNIEATGDLKAESDEDRKPAKVSSRSKALTVGKKVKAHYRKGKRLFPGKISRVRSDGTYDIDYDDGEIETRVEASQIEVEDEDDMFADSDEDTKHTTTKMNAGWLVGDRVKAYYGKGKRLFPGKIAKVHLNGTYDIKYADGDSEVRVEASLIESADPDPADKGKSYSKSLTQHPLRVGDAVKAKYKRGTRFFAGKITRERMDGTFDIKYEDGDVEERVESDFIQRVDNGDEPNEDNENPQKQTKKLFQLGDIVKAPFQRGKKLFRGKISRVRSDGTYDISFEDGDKDTHVPGELIHAEEEEQDIHDKKLKKKALKVGDAVNARYKKGKKLFAGTVTRIRSDGTYDIKYDDGDVEMHVDLEMIEIPEGAKGDDDEYYGSSKKKKTLKVGDKVRARYHKGTKMFGGEITTVHRDGTYDIRYNDGDKEKHVEATDIELEEEHEPEVKSSSILKVGDSIEANYKNGVKMFPGKVSRVHSDGTYDITFSDGDSERRVPRSRIKLKVDVSTSTKKRTEFAVGDAVKAKYKKGAKYFPGKVARVRSDGTYDIEYNDGDSETRVEATSIIVDDPEVAKPRESSSKSSNAKRFEVGDVIKARYKKGTKLFLGKITRVRSDGTYDIRYDDGDSEMFVESSYIEEQPSPGNKADKKSEDFVVGDKVNARYKGGLKSFPGKIIKARLDGTFDVEYDDGDMELRVKSSAIELISGSKVKKTEAKPSSEKDDIFGDSDSDSKDKKDIKKSASLKVGDVVEANFKQKGKFHRGKIVRARSNGTFDIEYDVGASETYVHIDHIKRIGGSQEKSDESDGETKGKKQAKKTSDRQSSGSDRESTKPKSKKAKKSKKYSSSESSGSDREKQAPINKGARVTYRKAEDSKSRRIGIVRKVHSDGSCDVKYDDGDTSKRVARKLLVECSDSEDSEGDSHGKVPTKRQRAEEGLVFRRHERVLSNWRRSSKLSKPRVTEKWSKATVLEKNSDGTYTIRYSDGVVEEDVPLEALKLGKMKNDDAGSEEKSGTSGRPKGKLRRTGGISTESLFLLEQLAMTLFEEGILKKKPKLQLLRDDSSSSSSESSSSSTDSGSGSSKSSRKRNEVDKVLKRLFDSSSLQTYRRMFKENDVKKSGKISRSRIIGLVEELLVASETSKTSTRTSDDATSVNHILTEWFATHDDLRIHRHFEFKTLMLAFAYAKSRLGKLRMERSVATVLEGRFASYHENKRQLELWQQKLGYRLFETLQRHFHDHALPNMIPSRIRVSELSLTFEQVARQAVPNKPLDVYLQQHQLFPHHTLLLPEFLCCYYQLYGSEYSVSLRSSGAVELRPIAFVASCLFSNGDNVCKRHGDLVRRLSVGRTQAQVDMILRFREAFESLLSTYSEGDNSREEVLLETSQLSTFATKVAPDPTLLESAMTTLRRRSGAVSLMEIYASCGFIIDELTSAPTIRNAIEKMRMRVDLTEARRVIGLVRNICVKILRFPNNADYWRIRADSAAFQQKLGRFDGATSLLEAVGFVEHQKTHYELRGARNVDGKRVSVLEKHVLDALREKCIQLDGELSLFDGVESISSIFQRVSEVFESEGNHFTLEECQTALRNLSSYIENVLRNPKDSRCWRIREANSTFQRQIGYLPFAMELMESIGFELIQTSHGNTYALRGTGMTGGKSKKSDQEVASLSNFAFTSVSSQMEWFLWRRKQEIDSLLEDEMRYLHDIVVFSFSKQY</sequence>
<dbReference type="InterPro" id="IPR018997">
    <property type="entry name" value="PUB_domain"/>
</dbReference>